<proteinExistence type="predicted"/>
<evidence type="ECO:0000313" key="2">
    <source>
        <dbReference type="Proteomes" id="UP001295423"/>
    </source>
</evidence>
<keyword evidence="2" id="KW-1185">Reference proteome</keyword>
<gene>
    <name evidence="1" type="ORF">CYCCA115_LOCUS16451</name>
</gene>
<comment type="caution">
    <text evidence="1">The sequence shown here is derived from an EMBL/GenBank/DDBJ whole genome shotgun (WGS) entry which is preliminary data.</text>
</comment>
<evidence type="ECO:0000313" key="1">
    <source>
        <dbReference type="EMBL" id="CAJ1956899.1"/>
    </source>
</evidence>
<dbReference type="AlphaFoldDB" id="A0AAD2FYB0"/>
<dbReference type="Proteomes" id="UP001295423">
    <property type="component" value="Unassembled WGS sequence"/>
</dbReference>
<sequence length="612" mass="65200">MGRKWLETMAASAMNEVKDSYANNGGGGSGSKLVGSLVTGAMSGALGGKGSSASSALQAALGGVELGPTVGAIQERGSKCSQLATETVELCQTTQSKSEQMIAFGKDIQSSLEGFSGKVDSSALETIKDLTDGAKLQQAKSLAQGLDTIALDCINKSVQMIDLMEDSMGALPDSVEGMIEDYAKQLEDDGGAEAESLNRLKGVDQDLDDVQSCIKAMQELNLATAFQIGLKAFEQLSAKAETSRALFSSIQGFSTSVRDITTDFSKLSMASLYSKIKDILKCIRLSEVMRALAEATKKIIRVLIDLFQATASKISSLWAALAFAKDCMSDCLEYVLQAKGLVMDAHDKSLSLVTKSESVLGQLKTVKSINKDSFGAIKELRQGDDLKDAISLATNMDEMIKECTSKVTSMVDRVQDGFKNLPDIITDGLDVEAEGRDDHDAQPRGVDEDIRDLEASTQAMEKSDIFTACKTGASGLSSVSTTTESCTEMLLKVRDFSENCNSTIASFMGVWDLESAMIKIQEMCRMVALGNLMQEFARRIKGLVLAILGLLQATYKKLCTLELKDLGKNLTAGVATAVGGVLGSDVGKLAGKNLDQAMNKFTKGFGGLFGKK</sequence>
<protein>
    <submittedName>
        <fullName evidence="1">Uncharacterized protein</fullName>
    </submittedName>
</protein>
<accession>A0AAD2FYB0</accession>
<reference evidence="1" key="1">
    <citation type="submission" date="2023-08" db="EMBL/GenBank/DDBJ databases">
        <authorList>
            <person name="Audoor S."/>
            <person name="Bilcke G."/>
        </authorList>
    </citation>
    <scope>NUCLEOTIDE SEQUENCE</scope>
</reference>
<name>A0AAD2FYB0_9STRA</name>
<dbReference type="EMBL" id="CAKOGP040001925">
    <property type="protein sequence ID" value="CAJ1956899.1"/>
    <property type="molecule type" value="Genomic_DNA"/>
</dbReference>
<organism evidence="1 2">
    <name type="scientific">Cylindrotheca closterium</name>
    <dbReference type="NCBI Taxonomy" id="2856"/>
    <lineage>
        <taxon>Eukaryota</taxon>
        <taxon>Sar</taxon>
        <taxon>Stramenopiles</taxon>
        <taxon>Ochrophyta</taxon>
        <taxon>Bacillariophyta</taxon>
        <taxon>Bacillariophyceae</taxon>
        <taxon>Bacillariophycidae</taxon>
        <taxon>Bacillariales</taxon>
        <taxon>Bacillariaceae</taxon>
        <taxon>Cylindrotheca</taxon>
    </lineage>
</organism>